<accession>A0A3G6J4W7</accession>
<dbReference type="AlphaFoldDB" id="A0A3G6J4W7"/>
<dbReference type="KEGG" id="ccho:CCHOA_02950"/>
<evidence type="ECO:0000313" key="2">
    <source>
        <dbReference type="Proteomes" id="UP000269019"/>
    </source>
</evidence>
<dbReference type="EMBL" id="CP033896">
    <property type="protein sequence ID" value="AZA13006.1"/>
    <property type="molecule type" value="Genomic_DNA"/>
</dbReference>
<protein>
    <submittedName>
        <fullName evidence="1">Uncharacterized protein</fullName>
    </submittedName>
</protein>
<proteinExistence type="predicted"/>
<reference evidence="1 2" key="1">
    <citation type="submission" date="2018-11" db="EMBL/GenBank/DDBJ databases">
        <authorList>
            <person name="Kleinhagauer T."/>
            <person name="Glaeser S.P."/>
            <person name="Spergser J."/>
            <person name="Ruckert C."/>
            <person name="Kaempfer P."/>
            <person name="Busse H.-J."/>
        </authorList>
    </citation>
    <scope>NUCLEOTIDE SEQUENCE [LARGE SCALE GENOMIC DNA]</scope>
    <source>
        <strain evidence="1 2">200CH</strain>
    </source>
</reference>
<evidence type="ECO:0000313" key="1">
    <source>
        <dbReference type="EMBL" id="AZA13006.1"/>
    </source>
</evidence>
<keyword evidence="2" id="KW-1185">Reference proteome</keyword>
<gene>
    <name evidence="1" type="ORF">CCHOA_02950</name>
</gene>
<organism evidence="1 2">
    <name type="scientific">Corynebacterium choanae</name>
    <dbReference type="NCBI Taxonomy" id="1862358"/>
    <lineage>
        <taxon>Bacteria</taxon>
        <taxon>Bacillati</taxon>
        <taxon>Actinomycetota</taxon>
        <taxon>Actinomycetes</taxon>
        <taxon>Mycobacteriales</taxon>
        <taxon>Corynebacteriaceae</taxon>
        <taxon>Corynebacterium</taxon>
    </lineage>
</organism>
<sequence length="105" mass="11118">MCTIADTGAPHGRFQRLVSAAISQFGMGLEVVVQRAYFIGAQPLAHPPAGHWYRLLAASRVGEQCGGVKTRCGTSMASPTLLVDGQQHRVAVTVDSHLPHILGVS</sequence>
<name>A0A3G6J4W7_9CORY</name>
<dbReference type="Proteomes" id="UP000269019">
    <property type="component" value="Chromosome"/>
</dbReference>